<evidence type="ECO:0000313" key="2">
    <source>
        <dbReference type="Proteomes" id="UP001150941"/>
    </source>
</evidence>
<comment type="caution">
    <text evidence="1">The sequence shown here is derived from an EMBL/GenBank/DDBJ whole genome shotgun (WGS) entry which is preliminary data.</text>
</comment>
<reference evidence="1" key="1">
    <citation type="submission" date="2022-11" db="EMBL/GenBank/DDBJ databases">
        <authorList>
            <person name="Petersen C."/>
        </authorList>
    </citation>
    <scope>NUCLEOTIDE SEQUENCE</scope>
    <source>
        <strain evidence="1">IBT 19713</strain>
    </source>
</reference>
<dbReference type="RefSeq" id="XP_058329799.1">
    <property type="nucleotide sequence ID" value="XM_058476909.1"/>
</dbReference>
<name>A0A9W9NWS3_9EURO</name>
<proteinExistence type="predicted"/>
<dbReference type="Proteomes" id="UP001150941">
    <property type="component" value="Unassembled WGS sequence"/>
</dbReference>
<organism evidence="1 2">
    <name type="scientific">Penicillium chermesinum</name>
    <dbReference type="NCBI Taxonomy" id="63820"/>
    <lineage>
        <taxon>Eukaryota</taxon>
        <taxon>Fungi</taxon>
        <taxon>Dikarya</taxon>
        <taxon>Ascomycota</taxon>
        <taxon>Pezizomycotina</taxon>
        <taxon>Eurotiomycetes</taxon>
        <taxon>Eurotiomycetidae</taxon>
        <taxon>Eurotiales</taxon>
        <taxon>Aspergillaceae</taxon>
        <taxon>Penicillium</taxon>
    </lineage>
</organism>
<protein>
    <submittedName>
        <fullName evidence="1">Uncharacterized protein</fullName>
    </submittedName>
</protein>
<evidence type="ECO:0000313" key="1">
    <source>
        <dbReference type="EMBL" id="KAJ5226388.1"/>
    </source>
</evidence>
<dbReference type="GeneID" id="83204212"/>
<reference evidence="1" key="2">
    <citation type="journal article" date="2023" name="IMA Fungus">
        <title>Comparative genomic study of the Penicillium genus elucidates a diverse pangenome and 15 lateral gene transfer events.</title>
        <authorList>
            <person name="Petersen C."/>
            <person name="Sorensen T."/>
            <person name="Nielsen M.R."/>
            <person name="Sondergaard T.E."/>
            <person name="Sorensen J.L."/>
            <person name="Fitzpatrick D.A."/>
            <person name="Frisvad J.C."/>
            <person name="Nielsen K.L."/>
        </authorList>
    </citation>
    <scope>NUCLEOTIDE SEQUENCE</scope>
    <source>
        <strain evidence="1">IBT 19713</strain>
    </source>
</reference>
<dbReference type="AlphaFoldDB" id="A0A9W9NWS3"/>
<gene>
    <name evidence="1" type="ORF">N7468_007613</name>
</gene>
<keyword evidence="2" id="KW-1185">Reference proteome</keyword>
<accession>A0A9W9NWS3</accession>
<dbReference type="EMBL" id="JAPQKS010000005">
    <property type="protein sequence ID" value="KAJ5226388.1"/>
    <property type="molecule type" value="Genomic_DNA"/>
</dbReference>
<sequence length="420" mass="49659">MALPDRMRVVPIRRPATFKSQETVDRYKENRHLYAKIALNAEELCTQELQDRDISHTIWHGTMEPDQLHSILQASSHETDATTPRHPLRYVQNLIIVNISLPRKVELEDYDIERIHTFFQVKKSFESIIQVPPPQCQTEDEISSKNDWYRAVFCRATLKQESIARLGKPDGLLSWIDIRVRSYREDPFTTPDDVNKFLCEWLQEHQRLRTGNRWPSLEVGPSWLLLRFLTLLNQNSPYYLDKLLCDLMYQPEADKKAEKAARTYSRDFSIVIYLIDNWFLVRKERQQNQSHSWNETLPNKIRRMQATLACMYHLFYHWPLDLAAPVNMRPLCVGAKLLSQDEFDNSIQLENLQIEESHRKVIEDLWTWFTGPKIIRQVLLAFELSQYETITADETLWSQSLKQIAFSLRLLWPFPGEETP</sequence>